<feature type="domain" description="Lipoxygenase" evidence="4">
    <location>
        <begin position="1"/>
        <end position="71"/>
    </location>
</feature>
<keyword evidence="1" id="KW-0479">Metal-binding</keyword>
<evidence type="ECO:0000313" key="6">
    <source>
        <dbReference type="Proteomes" id="UP000030645"/>
    </source>
</evidence>
<evidence type="ECO:0000256" key="3">
    <source>
        <dbReference type="ARBA" id="ARBA00023002"/>
    </source>
</evidence>
<dbReference type="GO" id="GO:0034440">
    <property type="term" value="P:lipid oxidation"/>
    <property type="evidence" value="ECO:0007669"/>
    <property type="project" value="InterPro"/>
</dbReference>
<name>W9QK50_9ROSA</name>
<keyword evidence="2" id="KW-0223">Dioxygenase</keyword>
<accession>W9QK50</accession>
<keyword evidence="6" id="KW-1185">Reference proteome</keyword>
<dbReference type="Proteomes" id="UP000030645">
    <property type="component" value="Unassembled WGS sequence"/>
</dbReference>
<dbReference type="InterPro" id="IPR000907">
    <property type="entry name" value="LipOase"/>
</dbReference>
<protein>
    <submittedName>
        <fullName evidence="5">Linoleate 13S-lipoxygenase 2-1</fullName>
    </submittedName>
</protein>
<dbReference type="PROSITE" id="PS51393">
    <property type="entry name" value="LIPOXYGENASE_3"/>
    <property type="match status" value="1"/>
</dbReference>
<dbReference type="Pfam" id="PF00305">
    <property type="entry name" value="Lipoxygenase"/>
    <property type="match status" value="1"/>
</dbReference>
<dbReference type="GO" id="GO:0046872">
    <property type="term" value="F:metal ion binding"/>
    <property type="evidence" value="ECO:0007669"/>
    <property type="project" value="UniProtKB-KW"/>
</dbReference>
<dbReference type="InterPro" id="IPR013819">
    <property type="entry name" value="LipOase_C"/>
</dbReference>
<evidence type="ECO:0000259" key="4">
    <source>
        <dbReference type="PROSITE" id="PS51393"/>
    </source>
</evidence>
<evidence type="ECO:0000256" key="2">
    <source>
        <dbReference type="ARBA" id="ARBA00022964"/>
    </source>
</evidence>
<gene>
    <name evidence="5" type="ORF">L484_018383</name>
</gene>
<dbReference type="Gene3D" id="1.20.245.10">
    <property type="entry name" value="Lipoxygenase-1, Domain 5"/>
    <property type="match status" value="1"/>
</dbReference>
<dbReference type="AlphaFoldDB" id="W9QK50"/>
<dbReference type="PANTHER" id="PTHR11771">
    <property type="entry name" value="LIPOXYGENASE"/>
    <property type="match status" value="1"/>
</dbReference>
<evidence type="ECO:0000256" key="1">
    <source>
        <dbReference type="ARBA" id="ARBA00022723"/>
    </source>
</evidence>
<dbReference type="EMBL" id="KE343428">
    <property type="protein sequence ID" value="EXB28967.1"/>
    <property type="molecule type" value="Genomic_DNA"/>
</dbReference>
<proteinExistence type="predicted"/>
<dbReference type="SUPFAM" id="SSF48484">
    <property type="entry name" value="Lipoxigenase"/>
    <property type="match status" value="1"/>
</dbReference>
<reference evidence="6" key="1">
    <citation type="submission" date="2013-01" db="EMBL/GenBank/DDBJ databases">
        <title>Draft Genome Sequence of a Mulberry Tree, Morus notabilis C.K. Schneid.</title>
        <authorList>
            <person name="He N."/>
            <person name="Zhao S."/>
        </authorList>
    </citation>
    <scope>NUCLEOTIDE SEQUENCE</scope>
</reference>
<dbReference type="GO" id="GO:0016702">
    <property type="term" value="F:oxidoreductase activity, acting on single donors with incorporation of molecular oxygen, incorporation of two atoms of oxygen"/>
    <property type="evidence" value="ECO:0007669"/>
    <property type="project" value="InterPro"/>
</dbReference>
<dbReference type="STRING" id="981085.W9QK50"/>
<keyword evidence="3" id="KW-0560">Oxidoreductase</keyword>
<sequence>MGLEDLYFLISSALGIAVGNPSSSLGLKLTIEDHPYAGLVMWGNIKKLVTGYVNHNYPNPSLVETDQELQA</sequence>
<organism evidence="5 6">
    <name type="scientific">Morus notabilis</name>
    <dbReference type="NCBI Taxonomy" id="981085"/>
    <lineage>
        <taxon>Eukaryota</taxon>
        <taxon>Viridiplantae</taxon>
        <taxon>Streptophyta</taxon>
        <taxon>Embryophyta</taxon>
        <taxon>Tracheophyta</taxon>
        <taxon>Spermatophyta</taxon>
        <taxon>Magnoliopsida</taxon>
        <taxon>eudicotyledons</taxon>
        <taxon>Gunneridae</taxon>
        <taxon>Pentapetalae</taxon>
        <taxon>rosids</taxon>
        <taxon>fabids</taxon>
        <taxon>Rosales</taxon>
        <taxon>Moraceae</taxon>
        <taxon>Moreae</taxon>
        <taxon>Morus</taxon>
    </lineage>
</organism>
<dbReference type="InterPro" id="IPR036226">
    <property type="entry name" value="LipOase_C_sf"/>
</dbReference>
<evidence type="ECO:0000313" key="5">
    <source>
        <dbReference type="EMBL" id="EXB28967.1"/>
    </source>
</evidence>